<gene>
    <name evidence="7" type="primary">FAM8A1_1</name>
</gene>
<evidence type="ECO:0000313" key="7">
    <source>
        <dbReference type="EMBL" id="MBW12351.1"/>
    </source>
</evidence>
<dbReference type="EMBL" id="GFXV01000546">
    <property type="protein sequence ID" value="MBW12351.1"/>
    <property type="molecule type" value="Transcribed_RNA"/>
</dbReference>
<comment type="subcellular location">
    <subcellularLocation>
        <location evidence="1">Membrane</location>
        <topology evidence="1">Multi-pass membrane protein</topology>
    </subcellularLocation>
</comment>
<dbReference type="InterPro" id="IPR010432">
    <property type="entry name" value="RDD"/>
</dbReference>
<dbReference type="Pfam" id="PF06271">
    <property type="entry name" value="RDD"/>
    <property type="match status" value="1"/>
</dbReference>
<feature type="transmembrane region" description="Helical" evidence="5">
    <location>
        <begin position="104"/>
        <end position="126"/>
    </location>
</feature>
<dbReference type="AlphaFoldDB" id="A0A2H8TE32"/>
<proteinExistence type="predicted"/>
<dbReference type="PANTHER" id="PTHR13659:SF5">
    <property type="entry name" value="PROTEIN FAM8A1"/>
    <property type="match status" value="1"/>
</dbReference>
<evidence type="ECO:0000256" key="5">
    <source>
        <dbReference type="SAM" id="Phobius"/>
    </source>
</evidence>
<organism evidence="7">
    <name type="scientific">Melanaphis sacchari</name>
    <dbReference type="NCBI Taxonomy" id="742174"/>
    <lineage>
        <taxon>Eukaryota</taxon>
        <taxon>Metazoa</taxon>
        <taxon>Ecdysozoa</taxon>
        <taxon>Arthropoda</taxon>
        <taxon>Hexapoda</taxon>
        <taxon>Insecta</taxon>
        <taxon>Pterygota</taxon>
        <taxon>Neoptera</taxon>
        <taxon>Paraneoptera</taxon>
        <taxon>Hemiptera</taxon>
        <taxon>Sternorrhyncha</taxon>
        <taxon>Aphidomorpha</taxon>
        <taxon>Aphidoidea</taxon>
        <taxon>Aphididae</taxon>
        <taxon>Aphidini</taxon>
        <taxon>Melanaphis</taxon>
    </lineage>
</organism>
<protein>
    <submittedName>
        <fullName evidence="7">Protein FAM8A1</fullName>
    </submittedName>
</protein>
<evidence type="ECO:0000256" key="3">
    <source>
        <dbReference type="ARBA" id="ARBA00022989"/>
    </source>
</evidence>
<evidence type="ECO:0000256" key="4">
    <source>
        <dbReference type="ARBA" id="ARBA00023136"/>
    </source>
</evidence>
<sequence length="285" mass="32373">MTSSENKSPSKDSKNTQLTNKEAREEYFDKLRLWLTTVNSYQLYYNKLQQESLQKYYNEVLKKANEVPKVVPDAIPETPSVELNQFTGMKCKIPSLWKRFGAEFVDFVILSFFKFLIAYILLGSILEVDLAKLNLVIIREDVDAAAAEISSELLLIELTHRSMVCLYEVCCLQGNTIYQGKATIGKILFNITVVRADKLFSIRGQPADVIALIPGSNIGWKRAIIRSFVKNLFYTFLFPLPFITAEANQNRCAYDVLSGAIVVEAIEPFKCEQSEVILIQNQAWA</sequence>
<feature type="domain" description="RDD" evidence="6">
    <location>
        <begin position="94"/>
        <end position="197"/>
    </location>
</feature>
<dbReference type="OrthoDB" id="10061042at2759"/>
<reference evidence="7" key="1">
    <citation type="submission" date="2017-10" db="EMBL/GenBank/DDBJ databases">
        <title>Transcriptome Assembly of Sugarcane Aphid Adults.</title>
        <authorList>
            <person name="Scully E.D."/>
            <person name="Palmer N.A."/>
            <person name="Geib S.M."/>
            <person name="Sarath G."/>
            <person name="Sattler S.E."/>
        </authorList>
    </citation>
    <scope>NUCLEOTIDE SEQUENCE</scope>
    <source>
        <tissue evidence="7">Whole body</tissue>
    </source>
</reference>
<evidence type="ECO:0000259" key="6">
    <source>
        <dbReference type="Pfam" id="PF06271"/>
    </source>
</evidence>
<dbReference type="GO" id="GO:0016020">
    <property type="term" value="C:membrane"/>
    <property type="evidence" value="ECO:0007669"/>
    <property type="project" value="UniProtKB-SubCell"/>
</dbReference>
<dbReference type="PANTHER" id="PTHR13659">
    <property type="entry name" value="AUTOSOMAL HIGHLY CONSERVED PROTEIN"/>
    <property type="match status" value="1"/>
</dbReference>
<evidence type="ECO:0000256" key="2">
    <source>
        <dbReference type="ARBA" id="ARBA00022692"/>
    </source>
</evidence>
<keyword evidence="3 5" id="KW-1133">Transmembrane helix</keyword>
<accession>A0A2H8TE32</accession>
<dbReference type="InterPro" id="IPR039871">
    <property type="entry name" value="FAM8A1"/>
</dbReference>
<keyword evidence="4 5" id="KW-0472">Membrane</keyword>
<name>A0A2H8TE32_9HEMI</name>
<evidence type="ECO:0000256" key="1">
    <source>
        <dbReference type="ARBA" id="ARBA00004141"/>
    </source>
</evidence>
<keyword evidence="2 5" id="KW-0812">Transmembrane</keyword>